<dbReference type="Proteomes" id="UP000441399">
    <property type="component" value="Unassembled WGS sequence"/>
</dbReference>
<name>A0A5S9PRZ2_9GAMM</name>
<dbReference type="Gene3D" id="1.20.1420.60">
    <property type="match status" value="1"/>
</dbReference>
<gene>
    <name evidence="2" type="ORF">OPDIPICF_01195</name>
</gene>
<organism evidence="2 3">
    <name type="scientific">BD1-7 clade bacterium</name>
    <dbReference type="NCBI Taxonomy" id="2029982"/>
    <lineage>
        <taxon>Bacteria</taxon>
        <taxon>Pseudomonadati</taxon>
        <taxon>Pseudomonadota</taxon>
        <taxon>Gammaproteobacteria</taxon>
        <taxon>Cellvibrionales</taxon>
        <taxon>Spongiibacteraceae</taxon>
        <taxon>BD1-7 clade</taxon>
    </lineage>
</organism>
<dbReference type="OrthoDB" id="5740745at2"/>
<reference evidence="2 3" key="1">
    <citation type="submission" date="2019-11" db="EMBL/GenBank/DDBJ databases">
        <authorList>
            <person name="Holert J."/>
        </authorList>
    </citation>
    <scope>NUCLEOTIDE SEQUENCE [LARGE SCALE GENOMIC DNA]</scope>
    <source>
        <strain evidence="2">SB11_3</strain>
    </source>
</reference>
<sequence>MDIGIALVQKCEAAREAGLTAAMVKETESDTTRLILASIFYADVKSGGFAKFVYNANGVYLPEMVDVLTAIGAENTNSHLDAVLNYCVSHHDDYVAFLEGDFTDSSFKEKLNALTESYEASEAHMEIEAADTLQKLLDHAK</sequence>
<evidence type="ECO:0000313" key="2">
    <source>
        <dbReference type="EMBL" id="CAA0107473.1"/>
    </source>
</evidence>
<evidence type="ECO:0000313" key="3">
    <source>
        <dbReference type="Proteomes" id="UP000441399"/>
    </source>
</evidence>
<protein>
    <recommendedName>
        <fullName evidence="1">DNA mimic protein DMP19 C-terminal domain-containing protein</fullName>
    </recommendedName>
</protein>
<dbReference type="Pfam" id="PF14300">
    <property type="entry name" value="DMP19"/>
    <property type="match status" value="1"/>
</dbReference>
<dbReference type="EMBL" id="CACSIO010000012">
    <property type="protein sequence ID" value="CAA0107473.1"/>
    <property type="molecule type" value="Genomic_DNA"/>
</dbReference>
<proteinExistence type="predicted"/>
<dbReference type="InterPro" id="IPR025402">
    <property type="entry name" value="DMP19_C"/>
</dbReference>
<feature type="domain" description="DNA mimic protein DMP19 C-terminal" evidence="1">
    <location>
        <begin position="33"/>
        <end position="126"/>
    </location>
</feature>
<evidence type="ECO:0000259" key="1">
    <source>
        <dbReference type="Pfam" id="PF14300"/>
    </source>
</evidence>
<accession>A0A5S9PRZ2</accession>
<dbReference type="AlphaFoldDB" id="A0A5S9PRZ2"/>
<keyword evidence="3" id="KW-1185">Reference proteome</keyword>